<keyword evidence="11 14" id="KW-0786">Thiamine pyrophosphate</keyword>
<comment type="cofactor">
    <cofactor evidence="14">
        <name>Mg(2+)</name>
        <dbReference type="ChEBI" id="CHEBI:18420"/>
    </cofactor>
    <text evidence="14">Binds 1 Mg(2+) ion per subunit.</text>
</comment>
<feature type="domain" description="Thiamine pyrophosphate enzyme central" evidence="16">
    <location>
        <begin position="192"/>
        <end position="324"/>
    </location>
</feature>
<evidence type="ECO:0000256" key="1">
    <source>
        <dbReference type="ARBA" id="ARBA00004974"/>
    </source>
</evidence>
<dbReference type="UniPathway" id="UPA00049">
    <property type="reaction ID" value="UER00059"/>
</dbReference>
<dbReference type="GO" id="GO:0000287">
    <property type="term" value="F:magnesium ion binding"/>
    <property type="evidence" value="ECO:0007669"/>
    <property type="project" value="UniProtKB-UniRule"/>
</dbReference>
<dbReference type="eggNOG" id="COG0028">
    <property type="taxonomic scope" value="Bacteria"/>
</dbReference>
<reference evidence="19 20" key="1">
    <citation type="journal article" date="2010" name="Stand. Genomic Sci.">
        <title>Complete genome sequence of Conexibacter woesei type strain (ID131577).</title>
        <authorList>
            <person name="Pukall R."/>
            <person name="Lapidus A."/>
            <person name="Glavina Del Rio T."/>
            <person name="Copeland A."/>
            <person name="Tice H."/>
            <person name="Cheng J.-F."/>
            <person name="Lucas S."/>
            <person name="Chen F."/>
            <person name="Nolan M."/>
            <person name="Bruce D."/>
            <person name="Goodwin L."/>
            <person name="Pitluck S."/>
            <person name="Mavromatis K."/>
            <person name="Ivanova N."/>
            <person name="Ovchinnikova G."/>
            <person name="Pati A."/>
            <person name="Chen A."/>
            <person name="Palaniappan K."/>
            <person name="Land M."/>
            <person name="Hauser L."/>
            <person name="Chang Y.-J."/>
            <person name="Jeffries C.D."/>
            <person name="Chain P."/>
            <person name="Meincke L."/>
            <person name="Sims D."/>
            <person name="Brettin T."/>
            <person name="Detter J.C."/>
            <person name="Rohde M."/>
            <person name="Goeker M."/>
            <person name="Bristow J."/>
            <person name="Eisen J.A."/>
            <person name="Markowitz V."/>
            <person name="Kyrpides N.C."/>
            <person name="Klenk H.-P."/>
            <person name="Hugenholtz P."/>
        </authorList>
    </citation>
    <scope>NUCLEOTIDE SEQUENCE [LARGE SCALE GENOMIC DNA]</scope>
    <source>
        <strain evidence="20">DSM 14684 / CIP 108061 / JCM 11494 / NBRC 100937 / ID131577</strain>
    </source>
</reference>
<evidence type="ECO:0000256" key="13">
    <source>
        <dbReference type="ARBA" id="ARBA00048670"/>
    </source>
</evidence>
<comment type="catalytic activity">
    <reaction evidence="13 14">
        <text>2 pyruvate + H(+) = (2S)-2-acetolactate + CO2</text>
        <dbReference type="Rhea" id="RHEA:25249"/>
        <dbReference type="ChEBI" id="CHEBI:15361"/>
        <dbReference type="ChEBI" id="CHEBI:15378"/>
        <dbReference type="ChEBI" id="CHEBI:16526"/>
        <dbReference type="ChEBI" id="CHEBI:58476"/>
        <dbReference type="EC" id="2.2.1.6"/>
    </reaction>
</comment>
<keyword evidence="8 14" id="KW-0479">Metal-binding</keyword>
<dbReference type="NCBIfam" id="TIGR00118">
    <property type="entry name" value="acolac_lg"/>
    <property type="match status" value="1"/>
</dbReference>
<evidence type="ECO:0000259" key="16">
    <source>
        <dbReference type="Pfam" id="PF00205"/>
    </source>
</evidence>
<comment type="pathway">
    <text evidence="2 14">Amino-acid biosynthesis; L-valine biosynthesis; L-valine from pyruvate: step 1/4.</text>
</comment>
<dbReference type="InterPro" id="IPR029061">
    <property type="entry name" value="THDP-binding"/>
</dbReference>
<dbReference type="Proteomes" id="UP000008229">
    <property type="component" value="Chromosome"/>
</dbReference>
<evidence type="ECO:0000256" key="12">
    <source>
        <dbReference type="ARBA" id="ARBA00023304"/>
    </source>
</evidence>
<evidence type="ECO:0000313" key="20">
    <source>
        <dbReference type="Proteomes" id="UP000008229"/>
    </source>
</evidence>
<dbReference type="InterPro" id="IPR029035">
    <property type="entry name" value="DHS-like_NAD/FAD-binding_dom"/>
</dbReference>
<evidence type="ECO:0000256" key="2">
    <source>
        <dbReference type="ARBA" id="ARBA00005025"/>
    </source>
</evidence>
<dbReference type="STRING" id="469383.Cwoe_2671"/>
<dbReference type="Pfam" id="PF02776">
    <property type="entry name" value="TPP_enzyme_N"/>
    <property type="match status" value="1"/>
</dbReference>
<dbReference type="GO" id="GO:0009097">
    <property type="term" value="P:isoleucine biosynthetic process"/>
    <property type="evidence" value="ECO:0007669"/>
    <property type="project" value="UniProtKB-UniPathway"/>
</dbReference>
<dbReference type="FunFam" id="3.40.50.970:FF:000007">
    <property type="entry name" value="Acetolactate synthase"/>
    <property type="match status" value="1"/>
</dbReference>
<dbReference type="InterPro" id="IPR011766">
    <property type="entry name" value="TPP_enzyme_TPP-bd"/>
</dbReference>
<dbReference type="InterPro" id="IPR012001">
    <property type="entry name" value="Thiamin_PyroP_enz_TPP-bd_dom"/>
</dbReference>
<dbReference type="GO" id="GO:0005948">
    <property type="term" value="C:acetolactate synthase complex"/>
    <property type="evidence" value="ECO:0007669"/>
    <property type="project" value="TreeGrafter"/>
</dbReference>
<dbReference type="GO" id="GO:0003984">
    <property type="term" value="F:acetolactate synthase activity"/>
    <property type="evidence" value="ECO:0007669"/>
    <property type="project" value="UniProtKB-EC"/>
</dbReference>
<dbReference type="RefSeq" id="WP_012934141.1">
    <property type="nucleotide sequence ID" value="NC_013739.1"/>
</dbReference>
<evidence type="ECO:0000256" key="4">
    <source>
        <dbReference type="ARBA" id="ARBA00013145"/>
    </source>
</evidence>
<evidence type="ECO:0000256" key="6">
    <source>
        <dbReference type="ARBA" id="ARBA00022630"/>
    </source>
</evidence>
<dbReference type="Pfam" id="PF02775">
    <property type="entry name" value="TPP_enzyme_C"/>
    <property type="match status" value="1"/>
</dbReference>
<proteinExistence type="inferred from homology"/>
<dbReference type="EMBL" id="CP001854">
    <property type="protein sequence ID" value="ADB51090.1"/>
    <property type="molecule type" value="Genomic_DNA"/>
</dbReference>
<keyword evidence="9" id="KW-0274">FAD</keyword>
<gene>
    <name evidence="19" type="ordered locus">Cwoe_2671</name>
</gene>
<evidence type="ECO:0000256" key="5">
    <source>
        <dbReference type="ARBA" id="ARBA00022605"/>
    </source>
</evidence>
<dbReference type="HOGENOM" id="CLU_013748_1_2_11"/>
<organism evidence="19 20">
    <name type="scientific">Conexibacter woesei (strain DSM 14684 / CCUG 47730 / CIP 108061 / JCM 11494 / NBRC 100937 / ID131577)</name>
    <dbReference type="NCBI Taxonomy" id="469383"/>
    <lineage>
        <taxon>Bacteria</taxon>
        <taxon>Bacillati</taxon>
        <taxon>Actinomycetota</taxon>
        <taxon>Thermoleophilia</taxon>
        <taxon>Solirubrobacterales</taxon>
        <taxon>Conexibacteraceae</taxon>
        <taxon>Conexibacter</taxon>
    </lineage>
</organism>
<evidence type="ECO:0000256" key="10">
    <source>
        <dbReference type="ARBA" id="ARBA00022842"/>
    </source>
</evidence>
<dbReference type="SUPFAM" id="SSF52518">
    <property type="entry name" value="Thiamin diphosphate-binding fold (THDP-binding)"/>
    <property type="match status" value="2"/>
</dbReference>
<evidence type="ECO:0000256" key="7">
    <source>
        <dbReference type="ARBA" id="ARBA00022679"/>
    </source>
</evidence>
<dbReference type="FunFam" id="3.40.50.1220:FF:000008">
    <property type="entry name" value="Acetolactate synthase"/>
    <property type="match status" value="1"/>
</dbReference>
<feature type="domain" description="Thiamine pyrophosphate enzyme N-terminal TPP-binding" evidence="18">
    <location>
        <begin position="1"/>
        <end position="115"/>
    </location>
</feature>
<dbReference type="InterPro" id="IPR012000">
    <property type="entry name" value="Thiamin_PyroP_enz_cen_dom"/>
</dbReference>
<keyword evidence="5 14" id="KW-0028">Amino-acid biosynthesis</keyword>
<evidence type="ECO:0000256" key="15">
    <source>
        <dbReference type="SAM" id="MobiDB-lite"/>
    </source>
</evidence>
<comment type="cofactor">
    <cofactor evidence="14">
        <name>thiamine diphosphate</name>
        <dbReference type="ChEBI" id="CHEBI:58937"/>
    </cofactor>
    <text evidence="14">Binds 1 thiamine pyrophosphate per subunit.</text>
</comment>
<dbReference type="InterPro" id="IPR012846">
    <property type="entry name" value="Acetolactate_synth_lsu"/>
</dbReference>
<dbReference type="EC" id="2.2.1.6" evidence="4 14"/>
<dbReference type="GO" id="GO:0030976">
    <property type="term" value="F:thiamine pyrophosphate binding"/>
    <property type="evidence" value="ECO:0007669"/>
    <property type="project" value="UniProtKB-UniRule"/>
</dbReference>
<comment type="pathway">
    <text evidence="1 14">Amino-acid biosynthesis; L-isoleucine biosynthesis; L-isoleucine from 2-oxobutanoate: step 1/4.</text>
</comment>
<evidence type="ECO:0000256" key="8">
    <source>
        <dbReference type="ARBA" id="ARBA00022723"/>
    </source>
</evidence>
<reference evidence="20" key="2">
    <citation type="submission" date="2010-01" db="EMBL/GenBank/DDBJ databases">
        <title>The complete genome of Conexibacter woesei DSM 14684.</title>
        <authorList>
            <consortium name="US DOE Joint Genome Institute (JGI-PGF)"/>
            <person name="Lucas S."/>
            <person name="Copeland A."/>
            <person name="Lapidus A."/>
            <person name="Glavina del Rio T."/>
            <person name="Dalin E."/>
            <person name="Tice H."/>
            <person name="Bruce D."/>
            <person name="Goodwin L."/>
            <person name="Pitluck S."/>
            <person name="Kyrpides N."/>
            <person name="Mavromatis K."/>
            <person name="Ivanova N."/>
            <person name="Mikhailova N."/>
            <person name="Chertkov O."/>
            <person name="Brettin T."/>
            <person name="Detter J.C."/>
            <person name="Han C."/>
            <person name="Larimer F."/>
            <person name="Land M."/>
            <person name="Hauser L."/>
            <person name="Markowitz V."/>
            <person name="Cheng J.-F."/>
            <person name="Hugenholtz P."/>
            <person name="Woyke T."/>
            <person name="Wu D."/>
            <person name="Pukall R."/>
            <person name="Steenblock K."/>
            <person name="Schneider S."/>
            <person name="Klenk H.-P."/>
            <person name="Eisen J.A."/>
        </authorList>
    </citation>
    <scope>NUCLEOTIDE SEQUENCE [LARGE SCALE GENOMIC DNA]</scope>
    <source>
        <strain evidence="20">DSM 14684 / CIP 108061 / JCM 11494 / NBRC 100937 / ID131577</strain>
    </source>
</reference>
<dbReference type="InterPro" id="IPR039368">
    <property type="entry name" value="AHAS_TPP"/>
</dbReference>
<dbReference type="Gene3D" id="3.40.50.1220">
    <property type="entry name" value="TPP-binding domain"/>
    <property type="match status" value="1"/>
</dbReference>
<dbReference type="Gene3D" id="3.40.50.970">
    <property type="match status" value="2"/>
</dbReference>
<dbReference type="KEGG" id="cwo:Cwoe_2671"/>
<sequence length="570" mass="59825">MRGADALTKALEREGVETVFGIPGGSALPIYDALVDSPIRHVLMRHEAGAGHAAEGYARATGRVGVAFATSGPGATNLLTPICDAYMDSTPTVFVTGQVRTDLLGTNAFQEADVIGMTAPMVKHAIAVESADEIQQAIHDAFHLARTGRPGPVLVDIPSDLARGPARDREPHAPNTPGHAPTTKPNGKQVRLAAQAIAAARRPVLYAGGGVVHAEAAEELAALARLADLPVATTLMALGAFPASDRRWLGMLGMHGTKTANWAVDEADLLICVGARFDDRVTGALDHFAPRAKVIHLDVDPSEIGKLRAAHVPIVADAKRGLAAIARSYAALDPAPDAGRLAEWWARIDAWRADEPFDVPAGGWAEMDGGNGPGEGVDPHALLDAVQAATGGEAIVTTDVGQHQMWAANRLRFERPRRWLTSGGHGTMGFGLPAALGAQAALPRETVVCVSGEGSLLMNVQELATAAEERLPVKIVLMHNAALGMVRQQQDMFWDGRRAAVDLGSSPDWSLLARAFGVAGRRVTEADEVAGAVAETLAEPGPALLEVRIAPEADCLPMFKPGSPAREMIG</sequence>
<feature type="domain" description="Thiamine pyrophosphate enzyme TPP-binding" evidence="17">
    <location>
        <begin position="399"/>
        <end position="547"/>
    </location>
</feature>
<keyword evidence="7 14" id="KW-0808">Transferase</keyword>
<keyword evidence="12 14" id="KW-0100">Branched-chain amino acid biosynthesis</keyword>
<dbReference type="InterPro" id="IPR045229">
    <property type="entry name" value="TPP_enz"/>
</dbReference>
<evidence type="ECO:0000259" key="18">
    <source>
        <dbReference type="Pfam" id="PF02776"/>
    </source>
</evidence>
<protein>
    <recommendedName>
        <fullName evidence="4 14">Acetolactate synthase</fullName>
        <ecNumber evidence="4 14">2.2.1.6</ecNumber>
    </recommendedName>
</protein>
<dbReference type="CDD" id="cd07035">
    <property type="entry name" value="TPP_PYR_POX_like"/>
    <property type="match status" value="1"/>
</dbReference>
<dbReference type="FunFam" id="3.40.50.970:FF:000016">
    <property type="entry name" value="Acetolactate synthase"/>
    <property type="match status" value="1"/>
</dbReference>
<dbReference type="SUPFAM" id="SSF52467">
    <property type="entry name" value="DHS-like NAD/FAD-binding domain"/>
    <property type="match status" value="1"/>
</dbReference>
<dbReference type="GO" id="GO:0009099">
    <property type="term" value="P:L-valine biosynthetic process"/>
    <property type="evidence" value="ECO:0007669"/>
    <property type="project" value="UniProtKB-UniPathway"/>
</dbReference>
<accession>D3F9M8</accession>
<evidence type="ECO:0000259" key="17">
    <source>
        <dbReference type="Pfam" id="PF02775"/>
    </source>
</evidence>
<keyword evidence="10 14" id="KW-0460">Magnesium</keyword>
<dbReference type="CDD" id="cd02015">
    <property type="entry name" value="TPP_AHAS"/>
    <property type="match status" value="1"/>
</dbReference>
<evidence type="ECO:0000313" key="19">
    <source>
        <dbReference type="EMBL" id="ADB51090.1"/>
    </source>
</evidence>
<name>D3F9M8_CONWI</name>
<keyword evidence="6" id="KW-0285">Flavoprotein</keyword>
<dbReference type="Pfam" id="PF00205">
    <property type="entry name" value="TPP_enzyme_M"/>
    <property type="match status" value="1"/>
</dbReference>
<feature type="region of interest" description="Disordered" evidence="15">
    <location>
        <begin position="161"/>
        <end position="188"/>
    </location>
</feature>
<dbReference type="OrthoDB" id="4494979at2"/>
<dbReference type="GO" id="GO:0050660">
    <property type="term" value="F:flavin adenine dinucleotide binding"/>
    <property type="evidence" value="ECO:0007669"/>
    <property type="project" value="InterPro"/>
</dbReference>
<evidence type="ECO:0000256" key="3">
    <source>
        <dbReference type="ARBA" id="ARBA00007812"/>
    </source>
</evidence>
<dbReference type="AlphaFoldDB" id="D3F9M8"/>
<dbReference type="UniPathway" id="UPA00047">
    <property type="reaction ID" value="UER00055"/>
</dbReference>
<keyword evidence="20" id="KW-1185">Reference proteome</keyword>
<dbReference type="PANTHER" id="PTHR18968:SF13">
    <property type="entry name" value="ACETOLACTATE SYNTHASE CATALYTIC SUBUNIT, MITOCHONDRIAL"/>
    <property type="match status" value="1"/>
</dbReference>
<evidence type="ECO:0000256" key="11">
    <source>
        <dbReference type="ARBA" id="ARBA00023052"/>
    </source>
</evidence>
<comment type="similarity">
    <text evidence="3 14">Belongs to the TPP enzyme family.</text>
</comment>
<evidence type="ECO:0000256" key="14">
    <source>
        <dbReference type="RuleBase" id="RU003591"/>
    </source>
</evidence>
<dbReference type="PANTHER" id="PTHR18968">
    <property type="entry name" value="THIAMINE PYROPHOSPHATE ENZYMES"/>
    <property type="match status" value="1"/>
</dbReference>
<evidence type="ECO:0000256" key="9">
    <source>
        <dbReference type="ARBA" id="ARBA00022827"/>
    </source>
</evidence>